<gene>
    <name evidence="1" type="ORF">NS258_06420</name>
</gene>
<evidence type="ECO:0000313" key="1">
    <source>
        <dbReference type="EMBL" id="KTW14886.1"/>
    </source>
</evidence>
<name>A0A147JAA3_9SPHN</name>
<dbReference type="EMBL" id="LDTC01000044">
    <property type="protein sequence ID" value="KTW14886.1"/>
    <property type="molecule type" value="Genomic_DNA"/>
</dbReference>
<organism evidence="1 2">
    <name type="scientific">Sphingomonas sanguinis</name>
    <dbReference type="NCBI Taxonomy" id="33051"/>
    <lineage>
        <taxon>Bacteria</taxon>
        <taxon>Pseudomonadati</taxon>
        <taxon>Pseudomonadota</taxon>
        <taxon>Alphaproteobacteria</taxon>
        <taxon>Sphingomonadales</taxon>
        <taxon>Sphingomonadaceae</taxon>
        <taxon>Sphingomonas</taxon>
    </lineage>
</organism>
<evidence type="ECO:0008006" key="3">
    <source>
        <dbReference type="Google" id="ProtNLM"/>
    </source>
</evidence>
<reference evidence="1 2" key="1">
    <citation type="journal article" date="2016" name="Front. Microbiol.">
        <title>Genomic Resource of Rice Seed Associated Bacteria.</title>
        <authorList>
            <person name="Midha S."/>
            <person name="Bansal K."/>
            <person name="Sharma S."/>
            <person name="Kumar N."/>
            <person name="Patil P.P."/>
            <person name="Chaudhry V."/>
            <person name="Patil P.B."/>
        </authorList>
    </citation>
    <scope>NUCLEOTIDE SEQUENCE [LARGE SCALE GENOMIC DNA]</scope>
    <source>
        <strain evidence="1 2">NS258</strain>
    </source>
</reference>
<comment type="caution">
    <text evidence="1">The sequence shown here is derived from an EMBL/GenBank/DDBJ whole genome shotgun (WGS) entry which is preliminary data.</text>
</comment>
<accession>A0A147JAA3</accession>
<dbReference type="AlphaFoldDB" id="A0A147JAA3"/>
<evidence type="ECO:0000313" key="2">
    <source>
        <dbReference type="Proteomes" id="UP000074410"/>
    </source>
</evidence>
<proteinExistence type="predicted"/>
<protein>
    <recommendedName>
        <fullName evidence="3">Conjugal transfer protein TraA</fullName>
    </recommendedName>
</protein>
<sequence length="119" mass="13603">MPEGRHIDPDVRDQRAARALALEEETRSDRALRADRFVEDWTRHARRAAAFDRNGERWRGDEVREAMTGMAKSLERDPQLESLLRNRVKELGIRSSGGASLSHDLQNWLGLSRGRGLGR</sequence>
<dbReference type="PATRIC" id="fig|33051.5.peg.2246"/>
<dbReference type="Proteomes" id="UP000074410">
    <property type="component" value="Unassembled WGS sequence"/>
</dbReference>